<dbReference type="GeneID" id="25563999"/>
<accession>A0A0L0D771</accession>
<sequence length="236" mass="25641">MSAGAQVVQLACLAQCLFCGSYFLPVVASYAPAAFRGKGKRKAEEAHVAEIHTNRCARSMYDEIQCPMCASMASHGMSYLEWLDSREPSTDVIVRFPRFGHPPPGMDAADTLPLYANKARCNVKPKFKLVEGIGPEAIELDRSRSNTVFAKSTLAGCGVDIGPDAFYQLEPGTHFYTRPIIERIMAAVRVGMDEVAEAGGDVAGYFDHAAAALFQYAPIFGQWDEVSPILDDLVAP</sequence>
<dbReference type="EMBL" id="GL349450">
    <property type="protein sequence ID" value="KNC48227.1"/>
    <property type="molecule type" value="Genomic_DNA"/>
</dbReference>
<reference evidence="1 2" key="1">
    <citation type="submission" date="2010-05" db="EMBL/GenBank/DDBJ databases">
        <title>The Genome Sequence of Thecamonas trahens ATCC 50062.</title>
        <authorList>
            <consortium name="The Broad Institute Genome Sequencing Platform"/>
            <person name="Russ C."/>
            <person name="Cuomo C."/>
            <person name="Shea T."/>
            <person name="Young S.K."/>
            <person name="Zeng Q."/>
            <person name="Koehrsen M."/>
            <person name="Haas B."/>
            <person name="Borodovsky M."/>
            <person name="Guigo R."/>
            <person name="Alvarado L."/>
            <person name="Berlin A."/>
            <person name="Bochicchio J."/>
            <person name="Borenstein D."/>
            <person name="Chapman S."/>
            <person name="Chen Z."/>
            <person name="Freedman E."/>
            <person name="Gellesch M."/>
            <person name="Goldberg J."/>
            <person name="Griggs A."/>
            <person name="Gujja S."/>
            <person name="Heilman E."/>
            <person name="Heiman D."/>
            <person name="Hepburn T."/>
            <person name="Howarth C."/>
            <person name="Jen D."/>
            <person name="Larson L."/>
            <person name="Mehta T."/>
            <person name="Park D."/>
            <person name="Pearson M."/>
            <person name="Roberts A."/>
            <person name="Saif S."/>
            <person name="Shenoy N."/>
            <person name="Sisk P."/>
            <person name="Stolte C."/>
            <person name="Sykes S."/>
            <person name="Thomson T."/>
            <person name="Walk T."/>
            <person name="White J."/>
            <person name="Yandava C."/>
            <person name="Burger G."/>
            <person name="Gray M.W."/>
            <person name="Holland P.W.H."/>
            <person name="King N."/>
            <person name="Lang F.B.F."/>
            <person name="Roger A.J."/>
            <person name="Ruiz-Trillo I."/>
            <person name="Lander E."/>
            <person name="Nusbaum C."/>
        </authorList>
    </citation>
    <scope>NUCLEOTIDE SEQUENCE [LARGE SCALE GENOMIC DNA]</scope>
    <source>
        <strain evidence="1 2">ATCC 50062</strain>
    </source>
</reference>
<organism evidence="1 2">
    <name type="scientific">Thecamonas trahens ATCC 50062</name>
    <dbReference type="NCBI Taxonomy" id="461836"/>
    <lineage>
        <taxon>Eukaryota</taxon>
        <taxon>Apusozoa</taxon>
        <taxon>Apusomonadida</taxon>
        <taxon>Apusomonadidae</taxon>
        <taxon>Thecamonas</taxon>
    </lineage>
</organism>
<protein>
    <submittedName>
        <fullName evidence="1">Uncharacterized protein</fullName>
    </submittedName>
</protein>
<dbReference type="RefSeq" id="XP_013758796.1">
    <property type="nucleotide sequence ID" value="XM_013903342.1"/>
</dbReference>
<name>A0A0L0D771_THETB</name>
<evidence type="ECO:0000313" key="2">
    <source>
        <dbReference type="Proteomes" id="UP000054408"/>
    </source>
</evidence>
<dbReference type="Proteomes" id="UP000054408">
    <property type="component" value="Unassembled WGS sequence"/>
</dbReference>
<dbReference type="eggNOG" id="ENOG502SC7P">
    <property type="taxonomic scope" value="Eukaryota"/>
</dbReference>
<proteinExistence type="predicted"/>
<dbReference type="OrthoDB" id="10607708at2759"/>
<dbReference type="AlphaFoldDB" id="A0A0L0D771"/>
<keyword evidence="2" id="KW-1185">Reference proteome</keyword>
<gene>
    <name evidence="1" type="ORF">AMSG_04457</name>
</gene>
<evidence type="ECO:0000313" key="1">
    <source>
        <dbReference type="EMBL" id="KNC48227.1"/>
    </source>
</evidence>